<dbReference type="AlphaFoldDB" id="A0A2Y9TYQ0"/>
<keyword evidence="8" id="KW-1185">Reference proteome</keyword>
<keyword evidence="3" id="KW-0998">Cell outer membrane</keyword>
<dbReference type="InterPro" id="IPR036737">
    <property type="entry name" value="OmpA-like_sf"/>
</dbReference>
<dbReference type="PANTHER" id="PTHR30329:SF21">
    <property type="entry name" value="LIPOPROTEIN YIAD-RELATED"/>
    <property type="match status" value="1"/>
</dbReference>
<evidence type="ECO:0000259" key="6">
    <source>
        <dbReference type="PROSITE" id="PS51123"/>
    </source>
</evidence>
<organism evidence="7 8">
    <name type="scientific">Limnobaculum parvum</name>
    <dbReference type="NCBI Taxonomy" id="2172103"/>
    <lineage>
        <taxon>Bacteria</taxon>
        <taxon>Pseudomonadati</taxon>
        <taxon>Pseudomonadota</taxon>
        <taxon>Gammaproteobacteria</taxon>
        <taxon>Enterobacterales</taxon>
        <taxon>Budviciaceae</taxon>
        <taxon>Limnobaculum</taxon>
    </lineage>
</organism>
<dbReference type="InterPro" id="IPR050330">
    <property type="entry name" value="Bact_OuterMem_StrucFunc"/>
</dbReference>
<dbReference type="PROSITE" id="PS51123">
    <property type="entry name" value="OMPA_2"/>
    <property type="match status" value="1"/>
</dbReference>
<evidence type="ECO:0000256" key="3">
    <source>
        <dbReference type="ARBA" id="ARBA00023237"/>
    </source>
</evidence>
<dbReference type="PANTHER" id="PTHR30329">
    <property type="entry name" value="STATOR ELEMENT OF FLAGELLAR MOTOR COMPLEX"/>
    <property type="match status" value="1"/>
</dbReference>
<dbReference type="Proteomes" id="UP000244908">
    <property type="component" value="Chromosome"/>
</dbReference>
<sequence>MFKENKMSQVNKRSTWCRKSAIGLISALLTFNAMANPAVDNDSMMFDSVESSAGPVASTPGPAVIMKHTGLQYLPVGKIGNSLSQVVFYNPKKSSSNTIGVADIYVDREFQGALREGQFSVFCLLPGKHIIEAYQNDAPHYTGKEAPKTIAQLNGGKTYFVETNSDKDNGTPVSVSRITAENQLFGYKSSATINRASAVKPCEYVGGMSQLGNVLFNFAGNKVSDIEAGGVDIVKNMAKHINSLPQIQRVDIVGHADPIGTPEFNQKLSVQRAETVKKMLISYGVPASMLFTSGEGANNPTVNCDSLQNQERNYCNRANRRVDALIQTNDSAE</sequence>
<proteinExistence type="predicted"/>
<accession>A0A2Y9TYQ0</accession>
<dbReference type="InterPro" id="IPR006664">
    <property type="entry name" value="OMP_bac"/>
</dbReference>
<feature type="signal peptide" evidence="5">
    <location>
        <begin position="1"/>
        <end position="35"/>
    </location>
</feature>
<dbReference type="SUPFAM" id="SSF103088">
    <property type="entry name" value="OmpA-like"/>
    <property type="match status" value="1"/>
</dbReference>
<feature type="chain" id="PRO_5016018733" description="OmpA-like domain-containing protein" evidence="5">
    <location>
        <begin position="36"/>
        <end position="333"/>
    </location>
</feature>
<comment type="subcellular location">
    <subcellularLocation>
        <location evidence="1">Cell outer membrane</location>
    </subcellularLocation>
</comment>
<evidence type="ECO:0000256" key="2">
    <source>
        <dbReference type="ARBA" id="ARBA00023136"/>
    </source>
</evidence>
<dbReference type="Gene3D" id="3.30.1330.60">
    <property type="entry name" value="OmpA-like domain"/>
    <property type="match status" value="1"/>
</dbReference>
<dbReference type="KEGG" id="lpv:HYN51_10110"/>
<dbReference type="InterPro" id="IPR006665">
    <property type="entry name" value="OmpA-like"/>
</dbReference>
<evidence type="ECO:0000313" key="8">
    <source>
        <dbReference type="Proteomes" id="UP000244908"/>
    </source>
</evidence>
<reference evidence="7 8" key="1">
    <citation type="journal article" date="2019" name="Int. J. Syst. Evol. Microbiol.">
        <title>Limnobaculum parvum gen. nov., sp. nov., isolated from a freshwater lake.</title>
        <authorList>
            <person name="Baek C."/>
            <person name="Shin S.K."/>
            <person name="Yi H."/>
        </authorList>
    </citation>
    <scope>NUCLEOTIDE SEQUENCE [LARGE SCALE GENOMIC DNA]</scope>
    <source>
        <strain evidence="7 8">HYN0051</strain>
    </source>
</reference>
<evidence type="ECO:0000313" key="7">
    <source>
        <dbReference type="EMBL" id="AWH88873.1"/>
    </source>
</evidence>
<evidence type="ECO:0000256" key="4">
    <source>
        <dbReference type="PROSITE-ProRule" id="PRU00473"/>
    </source>
</evidence>
<evidence type="ECO:0000256" key="5">
    <source>
        <dbReference type="SAM" id="SignalP"/>
    </source>
</evidence>
<dbReference type="GO" id="GO:0009279">
    <property type="term" value="C:cell outer membrane"/>
    <property type="evidence" value="ECO:0007669"/>
    <property type="project" value="UniProtKB-SubCell"/>
</dbReference>
<protein>
    <recommendedName>
        <fullName evidence="6">OmpA-like domain-containing protein</fullName>
    </recommendedName>
</protein>
<dbReference type="Pfam" id="PF00691">
    <property type="entry name" value="OmpA"/>
    <property type="match status" value="1"/>
</dbReference>
<dbReference type="CDD" id="cd07185">
    <property type="entry name" value="OmpA_C-like"/>
    <property type="match status" value="1"/>
</dbReference>
<dbReference type="PRINTS" id="PR01021">
    <property type="entry name" value="OMPADOMAIN"/>
</dbReference>
<gene>
    <name evidence="7" type="ORF">HYN51_10110</name>
</gene>
<feature type="domain" description="OmpA-like" evidence="6">
    <location>
        <begin position="207"/>
        <end position="330"/>
    </location>
</feature>
<dbReference type="EMBL" id="CP029185">
    <property type="protein sequence ID" value="AWH88873.1"/>
    <property type="molecule type" value="Genomic_DNA"/>
</dbReference>
<keyword evidence="2 4" id="KW-0472">Membrane</keyword>
<name>A0A2Y9TYQ0_9GAMM</name>
<evidence type="ECO:0000256" key="1">
    <source>
        <dbReference type="ARBA" id="ARBA00004442"/>
    </source>
</evidence>
<keyword evidence="5" id="KW-0732">Signal</keyword>